<dbReference type="PROSITE" id="PS51375">
    <property type="entry name" value="PPR"/>
    <property type="match status" value="3"/>
</dbReference>
<accession>A0A438J8Z9</accession>
<dbReference type="NCBIfam" id="TIGR00756">
    <property type="entry name" value="PPR"/>
    <property type="match status" value="4"/>
</dbReference>
<gene>
    <name evidence="5" type="primary">PCMP-H61_17</name>
    <name evidence="5" type="ORF">CK203_013526</name>
</gene>
<dbReference type="InterPro" id="IPR011990">
    <property type="entry name" value="TPR-like_helical_dom_sf"/>
</dbReference>
<dbReference type="GO" id="GO:0009451">
    <property type="term" value="P:RNA modification"/>
    <property type="evidence" value="ECO:0007669"/>
    <property type="project" value="InterPro"/>
</dbReference>
<dbReference type="InterPro" id="IPR002885">
    <property type="entry name" value="PPR_rpt"/>
</dbReference>
<dbReference type="FunFam" id="1.25.40.10:FF:002144">
    <property type="entry name" value="Pentatricopeptide repeat-containing protein, chloroplastic"/>
    <property type="match status" value="1"/>
</dbReference>
<keyword evidence="2" id="KW-0677">Repeat</keyword>
<protein>
    <submittedName>
        <fullName evidence="5">Pentatricopeptide repeat-containing protein</fullName>
    </submittedName>
</protein>
<dbReference type="InterPro" id="IPR046848">
    <property type="entry name" value="E_motif"/>
</dbReference>
<dbReference type="InterPro" id="IPR032867">
    <property type="entry name" value="DYW_dom"/>
</dbReference>
<evidence type="ECO:0000313" key="5">
    <source>
        <dbReference type="EMBL" id="RVX05373.1"/>
    </source>
</evidence>
<comment type="caution">
    <text evidence="5">The sequence shown here is derived from an EMBL/GenBank/DDBJ whole genome shotgun (WGS) entry which is preliminary data.</text>
</comment>
<dbReference type="PANTHER" id="PTHR47926:SF436">
    <property type="entry name" value="PENTATRICOPEPTIDE REPEAT-CONTAINING PROTEIN ELI1, CHLOROPLASTIC-LIKE ISOFORM X2"/>
    <property type="match status" value="1"/>
</dbReference>
<dbReference type="Pfam" id="PF01535">
    <property type="entry name" value="PPR"/>
    <property type="match status" value="5"/>
</dbReference>
<evidence type="ECO:0000259" key="4">
    <source>
        <dbReference type="Pfam" id="PF14432"/>
    </source>
</evidence>
<dbReference type="AlphaFoldDB" id="A0A438J8Z9"/>
<feature type="repeat" description="PPR" evidence="3">
    <location>
        <begin position="348"/>
        <end position="382"/>
    </location>
</feature>
<dbReference type="EMBL" id="QGNW01000056">
    <property type="protein sequence ID" value="RVX05373.1"/>
    <property type="molecule type" value="Genomic_DNA"/>
</dbReference>
<dbReference type="InterPro" id="IPR046960">
    <property type="entry name" value="PPR_At4g14850-like_plant"/>
</dbReference>
<sequence>MLKPSIFKPLKPDFHSISFTAIFHKCKSMKQFKEAHTQLIINGLTHPPPSLRPIISFSALDPSGDIDYALLLLLRTSTPPTVFLFNTTIRGFSRARRPGSLLSSVLLFVRMGVLSLAPNNFTFTFLFQGCSNCVAFDLGRQFHGMVIKNSFEMDVFVRNSIIRFYSVCGRLDDARWVFDESSELDVVSWNSMIDGCIRNGNILEALSLFSKMTERNDISWNSLLGGLVKFSCMDDAYRFFVEMPRRNMVSWVVMISGYAQNGQPKEALALFREMQMLDQEPNSAILVSVLSACSQLGALDHGCWVHCYIGKKCVRVDSILSAALIDMYAKCGSIDLAMQAFSTSRKRDVSAYTAAISGLAMNGCSEEALQLFEQMKGEGISPDGVSYIAVLCACSHAGWVEKGFHYFASMSDVHGIRPELDHYACMVDLLGRAGLLEEAEKFVASMPIKPDNVIWGALLGACRVYGNAEMGQRVGSLLVESDQNHDGRYILLSNIYAESMKGEDAEQVRKTMRRRKVDRVPGCSLIEVAGFVHEFFSGDRSHEKTEEIYLMWEEIVKEIKKFGYREETRAVVFDVEEEEKEAVIGHHSEKLAVAFGFLYTKSGSTLRIVKNIRICSDCHYAIKLVSKVFKRKIAIRDRKCFHHFEEGLCSCKDYWQGLQWSQMQLIIVLEGSLFLAAIMYELGIEELPLSKLSSRELLRMWCKSFPRRSDSEEMAYQWGQEWFSGCFHNLERNISLFFCSGSDPVSVTYHELEAGRVVAMC</sequence>
<dbReference type="GO" id="GO:0008270">
    <property type="term" value="F:zinc ion binding"/>
    <property type="evidence" value="ECO:0007669"/>
    <property type="project" value="InterPro"/>
</dbReference>
<dbReference type="Proteomes" id="UP000288805">
    <property type="component" value="Unassembled WGS sequence"/>
</dbReference>
<dbReference type="Pfam" id="PF20431">
    <property type="entry name" value="E_motif"/>
    <property type="match status" value="1"/>
</dbReference>
<dbReference type="Gene3D" id="1.25.40.10">
    <property type="entry name" value="Tetratricopeptide repeat domain"/>
    <property type="match status" value="4"/>
</dbReference>
<evidence type="ECO:0000256" key="3">
    <source>
        <dbReference type="PROSITE-ProRule" id="PRU00708"/>
    </source>
</evidence>
<dbReference type="Pfam" id="PF13041">
    <property type="entry name" value="PPR_2"/>
    <property type="match status" value="1"/>
</dbReference>
<dbReference type="PANTHER" id="PTHR47926">
    <property type="entry name" value="PENTATRICOPEPTIDE REPEAT-CONTAINING PROTEIN"/>
    <property type="match status" value="1"/>
</dbReference>
<dbReference type="FunFam" id="1.25.40.10:FF:000288">
    <property type="entry name" value="Pentatricopeptide repeat-containing protein At4g02750"/>
    <property type="match status" value="1"/>
</dbReference>
<dbReference type="GO" id="GO:0003723">
    <property type="term" value="F:RNA binding"/>
    <property type="evidence" value="ECO:0007669"/>
    <property type="project" value="InterPro"/>
</dbReference>
<feature type="domain" description="DYW" evidence="4">
    <location>
        <begin position="563"/>
        <end position="655"/>
    </location>
</feature>
<evidence type="ECO:0000256" key="2">
    <source>
        <dbReference type="ARBA" id="ARBA00022737"/>
    </source>
</evidence>
<evidence type="ECO:0000313" key="6">
    <source>
        <dbReference type="Proteomes" id="UP000288805"/>
    </source>
</evidence>
<name>A0A438J8Z9_VITVI</name>
<evidence type="ECO:0000256" key="1">
    <source>
        <dbReference type="ARBA" id="ARBA00006643"/>
    </source>
</evidence>
<proteinExistence type="inferred from homology"/>
<reference evidence="5 6" key="1">
    <citation type="journal article" date="2018" name="PLoS Genet.">
        <title>Population sequencing reveals clonal diversity and ancestral inbreeding in the grapevine cultivar Chardonnay.</title>
        <authorList>
            <person name="Roach M.J."/>
            <person name="Johnson D.L."/>
            <person name="Bohlmann J."/>
            <person name="van Vuuren H.J."/>
            <person name="Jones S.J."/>
            <person name="Pretorius I.S."/>
            <person name="Schmidt S.A."/>
            <person name="Borneman A.R."/>
        </authorList>
    </citation>
    <scope>NUCLEOTIDE SEQUENCE [LARGE SCALE GENOMIC DNA]</scope>
    <source>
        <strain evidence="6">cv. Chardonnay</strain>
        <tissue evidence="5">Leaf</tissue>
    </source>
</reference>
<dbReference type="Pfam" id="PF14432">
    <property type="entry name" value="DYW_deaminase"/>
    <property type="match status" value="1"/>
</dbReference>
<feature type="repeat" description="PPR" evidence="3">
    <location>
        <begin position="247"/>
        <end position="281"/>
    </location>
</feature>
<organism evidence="5 6">
    <name type="scientific">Vitis vinifera</name>
    <name type="common">Grape</name>
    <dbReference type="NCBI Taxonomy" id="29760"/>
    <lineage>
        <taxon>Eukaryota</taxon>
        <taxon>Viridiplantae</taxon>
        <taxon>Streptophyta</taxon>
        <taxon>Embryophyta</taxon>
        <taxon>Tracheophyta</taxon>
        <taxon>Spermatophyta</taxon>
        <taxon>Magnoliopsida</taxon>
        <taxon>eudicotyledons</taxon>
        <taxon>Gunneridae</taxon>
        <taxon>Pentapetalae</taxon>
        <taxon>rosids</taxon>
        <taxon>Vitales</taxon>
        <taxon>Vitaceae</taxon>
        <taxon>Viteae</taxon>
        <taxon>Vitis</taxon>
    </lineage>
</organism>
<feature type="repeat" description="PPR" evidence="3">
    <location>
        <begin position="185"/>
        <end position="219"/>
    </location>
</feature>
<comment type="similarity">
    <text evidence="1">Belongs to the PPR family. PCMP-H subfamily.</text>
</comment>